<evidence type="ECO:0000313" key="2">
    <source>
        <dbReference type="EMBL" id="USL85076.1"/>
    </source>
</evidence>
<organism evidence="2 3">
    <name type="scientific">Arthrobacter phage SWEP2</name>
    <dbReference type="NCBI Taxonomy" id="2945958"/>
    <lineage>
        <taxon>Viruses</taxon>
        <taxon>Duplodnaviria</taxon>
        <taxon>Heunggongvirae</taxon>
        <taxon>Uroviricota</taxon>
        <taxon>Caudoviricetes</taxon>
        <taxon>Casidaviridae</taxon>
        <taxon>Swepdovirus</taxon>
        <taxon>Swepdovirus SWEP2</taxon>
    </lineage>
</organism>
<evidence type="ECO:0000313" key="3">
    <source>
        <dbReference type="Proteomes" id="UP001057418"/>
    </source>
</evidence>
<proteinExistence type="predicted"/>
<evidence type="ECO:0000256" key="1">
    <source>
        <dbReference type="SAM" id="MobiDB-lite"/>
    </source>
</evidence>
<reference evidence="2" key="1">
    <citation type="submission" date="2022-05" db="EMBL/GenBank/DDBJ databases">
        <authorList>
            <person name="Ruan C."/>
        </authorList>
    </citation>
    <scope>NUCLEOTIDE SEQUENCE</scope>
</reference>
<accession>A0A9E7SI14</accession>
<dbReference type="EMBL" id="ON528933">
    <property type="protein sequence ID" value="USL85076.1"/>
    <property type="molecule type" value="Genomic_DNA"/>
</dbReference>
<feature type="region of interest" description="Disordered" evidence="1">
    <location>
        <begin position="266"/>
        <end position="288"/>
    </location>
</feature>
<protein>
    <submittedName>
        <fullName evidence="2">Minor tail protein</fullName>
    </submittedName>
</protein>
<name>A0A9E7SI14_9CAUD</name>
<dbReference type="Proteomes" id="UP001057418">
    <property type="component" value="Segment"/>
</dbReference>
<keyword evidence="3" id="KW-1185">Reference proteome</keyword>
<sequence length="288" mass="30394">MPNDWSLSYPGVDVPFGSVASGYVFNKAPEIGAPSAVVDDQGRPRADGVAFGLDYLGGRTVAFDLTVNGTDEDDARALLATLARAWRADVVRSTPGAVATLTASSGRVTFGRPRRFASNDDLLPSGMSKVLVDFACADSVWYGPEQSADVALVPEPGGGLLAPLASPLSTTATSDRSRAFTVTSDLPTWPVFEIHGPITNPVVEVVGLLRMEFRLSLAFDQTLVVDTRPWARSTLLDGASKAGSLTRTSTRLSQAAIPAGEHELVLRGDSDSGTASASIRWRDAYPTP</sequence>